<organism evidence="2 3">
    <name type="scientific">Coleophoma cylindrospora</name>
    <dbReference type="NCBI Taxonomy" id="1849047"/>
    <lineage>
        <taxon>Eukaryota</taxon>
        <taxon>Fungi</taxon>
        <taxon>Dikarya</taxon>
        <taxon>Ascomycota</taxon>
        <taxon>Pezizomycotina</taxon>
        <taxon>Leotiomycetes</taxon>
        <taxon>Helotiales</taxon>
        <taxon>Dermateaceae</taxon>
        <taxon>Coleophoma</taxon>
    </lineage>
</organism>
<dbReference type="AlphaFoldDB" id="A0A3D8STW9"/>
<dbReference type="Proteomes" id="UP000256645">
    <property type="component" value="Unassembled WGS sequence"/>
</dbReference>
<feature type="region of interest" description="Disordered" evidence="1">
    <location>
        <begin position="1"/>
        <end position="53"/>
    </location>
</feature>
<name>A0A3D8STW9_9HELO</name>
<proteinExistence type="predicted"/>
<keyword evidence="3" id="KW-1185">Reference proteome</keyword>
<sequence>MKTMGGGGGGTEDGEGESEDDGEGEGEDEGAQRPRWLQSGREDREGTGTTTGWLSLLGVGDAVAVGKSYSRVLELALTALNGPHVSDAARARDVDHISTSTVPG</sequence>
<protein>
    <submittedName>
        <fullName evidence="2">Uncharacterized protein</fullName>
    </submittedName>
</protein>
<gene>
    <name evidence="2" type="ORF">BP6252_01653</name>
</gene>
<evidence type="ECO:0000256" key="1">
    <source>
        <dbReference type="SAM" id="MobiDB-lite"/>
    </source>
</evidence>
<feature type="compositionally biased region" description="Basic and acidic residues" evidence="1">
    <location>
        <begin position="87"/>
        <end position="96"/>
    </location>
</feature>
<accession>A0A3D8STW9</accession>
<evidence type="ECO:0000313" key="3">
    <source>
        <dbReference type="Proteomes" id="UP000256645"/>
    </source>
</evidence>
<evidence type="ECO:0000313" key="2">
    <source>
        <dbReference type="EMBL" id="RDW89621.1"/>
    </source>
</evidence>
<reference evidence="2 3" key="1">
    <citation type="journal article" date="2018" name="IMA Fungus">
        <title>IMA Genome-F 9: Draft genome sequence of Annulohypoxylon stygium, Aspergillus mulundensis, Berkeleyomyces basicola (syn. Thielaviopsis basicola), Ceratocystis smalleyi, two Cercospora beticola strains, Coleophoma cylindrospora, Fusarium fracticaudum, Phialophora cf. hyalina, and Morchella septimelata.</title>
        <authorList>
            <person name="Wingfield B.D."/>
            <person name="Bills G.F."/>
            <person name="Dong Y."/>
            <person name="Huang W."/>
            <person name="Nel W.J."/>
            <person name="Swalarsk-Parry B.S."/>
            <person name="Vaghefi N."/>
            <person name="Wilken P.M."/>
            <person name="An Z."/>
            <person name="de Beer Z.W."/>
            <person name="De Vos L."/>
            <person name="Chen L."/>
            <person name="Duong T.A."/>
            <person name="Gao Y."/>
            <person name="Hammerbacher A."/>
            <person name="Kikkert J.R."/>
            <person name="Li Y."/>
            <person name="Li H."/>
            <person name="Li K."/>
            <person name="Li Q."/>
            <person name="Liu X."/>
            <person name="Ma X."/>
            <person name="Naidoo K."/>
            <person name="Pethybridge S.J."/>
            <person name="Sun J."/>
            <person name="Steenkamp E.T."/>
            <person name="van der Nest M.A."/>
            <person name="van Wyk S."/>
            <person name="Wingfield M.J."/>
            <person name="Xiong C."/>
            <person name="Yue Q."/>
            <person name="Zhang X."/>
        </authorList>
    </citation>
    <scope>NUCLEOTIDE SEQUENCE [LARGE SCALE GENOMIC DNA]</scope>
    <source>
        <strain evidence="2 3">BP6252</strain>
    </source>
</reference>
<feature type="compositionally biased region" description="Gly residues" evidence="1">
    <location>
        <begin position="1"/>
        <end position="11"/>
    </location>
</feature>
<dbReference type="EMBL" id="PDLM01000001">
    <property type="protein sequence ID" value="RDW89621.1"/>
    <property type="molecule type" value="Genomic_DNA"/>
</dbReference>
<comment type="caution">
    <text evidence="2">The sequence shown here is derived from an EMBL/GenBank/DDBJ whole genome shotgun (WGS) entry which is preliminary data.</text>
</comment>
<feature type="region of interest" description="Disordered" evidence="1">
    <location>
        <begin position="82"/>
        <end position="104"/>
    </location>
</feature>
<feature type="compositionally biased region" description="Acidic residues" evidence="1">
    <location>
        <begin position="12"/>
        <end position="29"/>
    </location>
</feature>